<comment type="caution">
    <text evidence="1">The sequence shown here is derived from an EMBL/GenBank/DDBJ whole genome shotgun (WGS) entry which is preliminary data.</text>
</comment>
<evidence type="ECO:0000313" key="2">
    <source>
        <dbReference type="Proteomes" id="UP001596297"/>
    </source>
</evidence>
<dbReference type="Proteomes" id="UP001596297">
    <property type="component" value="Unassembled WGS sequence"/>
</dbReference>
<name>A0ABW1Y9S0_9DEIO</name>
<protein>
    <recommendedName>
        <fullName evidence="3">VCBS repeat-containing protein</fullName>
    </recommendedName>
</protein>
<evidence type="ECO:0008006" key="3">
    <source>
        <dbReference type="Google" id="ProtNLM"/>
    </source>
</evidence>
<organism evidence="1 2">
    <name type="scientific">Deinococcus lacus</name>
    <dbReference type="NCBI Taxonomy" id="392561"/>
    <lineage>
        <taxon>Bacteria</taxon>
        <taxon>Thermotogati</taxon>
        <taxon>Deinococcota</taxon>
        <taxon>Deinococci</taxon>
        <taxon>Deinococcales</taxon>
        <taxon>Deinococcaceae</taxon>
        <taxon>Deinococcus</taxon>
    </lineage>
</organism>
<sequence>MLTGLAVLALAAPKTIPLTCDNLGKTVPLTLKAGQNATAQFDGKSVIVTWKGKRTALPTQSCEEALSAPRVALLDANFDGWADLSVFDNDYGYAGVNVMHRLYFAQPSGATFRESSVGLVDVSNLTLNPATKTVAYTTKDGPFSLEITLCQTADGKDLFTCRKDEGEGGSWVKWYDQAGRVVGQRAKTGVNDTQFGVLRKTNFVPRPGVKQAGLTWLRGTGLMSCKFTASGSTQALQVLGTGSQLAGYYGMTLRSDASAFFTPHISYLADVAAPANALA</sequence>
<dbReference type="EMBL" id="JBHSWD010000001">
    <property type="protein sequence ID" value="MFC6590934.1"/>
    <property type="molecule type" value="Genomic_DNA"/>
</dbReference>
<keyword evidence="2" id="KW-1185">Reference proteome</keyword>
<accession>A0ABW1Y9S0</accession>
<gene>
    <name evidence="1" type="ORF">ACFP81_02070</name>
</gene>
<proteinExistence type="predicted"/>
<dbReference type="RefSeq" id="WP_380081942.1">
    <property type="nucleotide sequence ID" value="NZ_JBHSWD010000001.1"/>
</dbReference>
<evidence type="ECO:0000313" key="1">
    <source>
        <dbReference type="EMBL" id="MFC6590934.1"/>
    </source>
</evidence>
<reference evidence="2" key="1">
    <citation type="journal article" date="2019" name="Int. J. Syst. Evol. Microbiol.">
        <title>The Global Catalogue of Microorganisms (GCM) 10K type strain sequencing project: providing services to taxonomists for standard genome sequencing and annotation.</title>
        <authorList>
            <consortium name="The Broad Institute Genomics Platform"/>
            <consortium name="The Broad Institute Genome Sequencing Center for Infectious Disease"/>
            <person name="Wu L."/>
            <person name="Ma J."/>
        </authorList>
    </citation>
    <scope>NUCLEOTIDE SEQUENCE [LARGE SCALE GENOMIC DNA]</scope>
    <source>
        <strain evidence="2">CGMCC 1.15772</strain>
    </source>
</reference>